<feature type="region of interest" description="Disordered" evidence="1">
    <location>
        <begin position="1"/>
        <end position="86"/>
    </location>
</feature>
<reference evidence="2 3" key="1">
    <citation type="journal article" date="2014" name="BMC Genomics">
        <title>Oil accumulation mechanisms of the oleaginous microalga Chlorella protothecoides revealed through its genome, transcriptomes, and proteomes.</title>
        <authorList>
            <person name="Gao C."/>
            <person name="Wang Y."/>
            <person name="Shen Y."/>
            <person name="Yan D."/>
            <person name="He X."/>
            <person name="Dai J."/>
            <person name="Wu Q."/>
        </authorList>
    </citation>
    <scope>NUCLEOTIDE SEQUENCE [LARGE SCALE GENOMIC DNA]</scope>
    <source>
        <strain evidence="2 3">0710</strain>
    </source>
</reference>
<keyword evidence="3" id="KW-1185">Reference proteome</keyword>
<evidence type="ECO:0000313" key="3">
    <source>
        <dbReference type="Proteomes" id="UP000028924"/>
    </source>
</evidence>
<evidence type="ECO:0000256" key="1">
    <source>
        <dbReference type="SAM" id="MobiDB-lite"/>
    </source>
</evidence>
<proteinExistence type="predicted"/>
<feature type="compositionally biased region" description="Pro residues" evidence="1">
    <location>
        <begin position="1"/>
        <end position="11"/>
    </location>
</feature>
<protein>
    <submittedName>
        <fullName evidence="2">Uncharacterized protein</fullName>
    </submittedName>
</protein>
<evidence type="ECO:0000313" key="2">
    <source>
        <dbReference type="EMBL" id="KFM25256.1"/>
    </source>
</evidence>
<sequence>MPASTPPPPPIGGSLPGRAQGGLLPPSEHTTAPPVQPASHSHQASPAPSLYGRSAAGVGSPATDRQAESQRSRSGSCELPMRTTEP</sequence>
<organism evidence="2 3">
    <name type="scientific">Auxenochlorella protothecoides</name>
    <name type="common">Green microalga</name>
    <name type="synonym">Chlorella protothecoides</name>
    <dbReference type="NCBI Taxonomy" id="3075"/>
    <lineage>
        <taxon>Eukaryota</taxon>
        <taxon>Viridiplantae</taxon>
        <taxon>Chlorophyta</taxon>
        <taxon>core chlorophytes</taxon>
        <taxon>Trebouxiophyceae</taxon>
        <taxon>Chlorellales</taxon>
        <taxon>Chlorellaceae</taxon>
        <taxon>Auxenochlorella</taxon>
    </lineage>
</organism>
<dbReference type="RefSeq" id="XP_011398148.1">
    <property type="nucleotide sequence ID" value="XM_011399846.1"/>
</dbReference>
<dbReference type="GeneID" id="23615327"/>
<dbReference type="Proteomes" id="UP000028924">
    <property type="component" value="Unassembled WGS sequence"/>
</dbReference>
<accession>A0A087SHQ2</accession>
<dbReference type="AlphaFoldDB" id="A0A087SHQ2"/>
<name>A0A087SHQ2_AUXPR</name>
<gene>
    <name evidence="2" type="ORF">F751_3936</name>
</gene>
<dbReference type="EMBL" id="KL662114">
    <property type="protein sequence ID" value="KFM25256.1"/>
    <property type="molecule type" value="Genomic_DNA"/>
</dbReference>
<feature type="compositionally biased region" description="Low complexity" evidence="1">
    <location>
        <begin position="37"/>
        <end position="49"/>
    </location>
</feature>
<dbReference type="KEGG" id="apro:F751_3936"/>